<protein>
    <recommendedName>
        <fullName evidence="3">Bacterial Ig domain-containing protein</fullName>
    </recommendedName>
</protein>
<reference evidence="1 2" key="1">
    <citation type="submission" date="2022-07" db="EMBL/GenBank/DDBJ databases">
        <title>Novel species in genus Aeromicrobium.</title>
        <authorList>
            <person name="Ye L."/>
        </authorList>
    </citation>
    <scope>NUCLEOTIDE SEQUENCE [LARGE SCALE GENOMIC DNA]</scope>
    <source>
        <strain evidence="2">zg-Y50</strain>
    </source>
</reference>
<accession>A0ABY5KBT4</accession>
<proteinExistence type="predicted"/>
<name>A0ABY5KBT4_9ACTN</name>
<gene>
    <name evidence="1" type="ORF">NP095_08410</name>
</gene>
<keyword evidence="2" id="KW-1185">Reference proteome</keyword>
<evidence type="ECO:0008006" key="3">
    <source>
        <dbReference type="Google" id="ProtNLM"/>
    </source>
</evidence>
<dbReference type="EMBL" id="CP101990">
    <property type="protein sequence ID" value="UUI67233.1"/>
    <property type="molecule type" value="Genomic_DNA"/>
</dbReference>
<organism evidence="1 2">
    <name type="scientific">Aeromicrobium duanguangcaii</name>
    <dbReference type="NCBI Taxonomy" id="2968086"/>
    <lineage>
        <taxon>Bacteria</taxon>
        <taxon>Bacillati</taxon>
        <taxon>Actinomycetota</taxon>
        <taxon>Actinomycetes</taxon>
        <taxon>Propionibacteriales</taxon>
        <taxon>Nocardioidaceae</taxon>
        <taxon>Aeromicrobium</taxon>
    </lineage>
</organism>
<evidence type="ECO:0000313" key="1">
    <source>
        <dbReference type="EMBL" id="UUI67233.1"/>
    </source>
</evidence>
<evidence type="ECO:0000313" key="2">
    <source>
        <dbReference type="Proteomes" id="UP001315860"/>
    </source>
</evidence>
<sequence length="1144" mass="121756">MSTRARAGRHNMNIKRALAIVLSTLVTAAGVLVGTAAPSNAAVALTITGPSSSFVDITGNQSRTVSATWLGNPFTSAELAMKSPAGTTMAAPTVAAIGGGIYGSTYTWTIPGTAAAGRYTIEAVSFTGFMQPKEAATSNQLVVNVVKGNILPSHPDGWGSLAQWSVLEPLTFLAPMQWFPVDVTVSTQWFESEGTTHTPIAGATSVDWVPPGSMIGKKVFRRDTGSKTGYANASVDSVVVSLLAREATPAAPTFDEAASAVTIPTSPNVTYTINGDPVAAGTHPVADHTLVLVRAVPAEFYRITGTSQWQFDRRSPVSPPAPTGASTARHIVIPSAPFVKYRVDGEVLAPGQHGPYGRVRVTAEPTDEFHRLDGVATWDLDVRRRLTPVAPTADLDAMTLDIPSVHGLIYTIDGTPVEEGRLVDRRGAVTVTATTADDTYAVTAGASASWTFDFEQIKVVVTSFEFLSGNRIRIPATTGVVYRLNGERVATGVHDLPRVFTITAEPASARYVIEGQTSWTWDERLRVTPLPPFEGDYFGYTIPQTEGVQYLVDGEPVEPGVHWYEKSTPGNVDITAVATDPAETMLAGTISWTFSFGALDSFLPLRARVGEDGNSLVLPNQKWIEFRIDGKPVSGLQGPFSEEIVTVHAVSTHPLLRLGGVTSESFDFRTVMTPPVPTFDDTTKTFTIPSSDAFQYEISGGGDVEAGTHPVPGRNEATTTVGIRAELKEPRKHVVTTGAPTSWEHDFRFDLVRAPWPDVDLDAGRLTIPAHDARISYTIDGEPAATGDHHVRGIVAVGVVPAGPEVRVVGFTGWRALDLGEIVHLQEPVFDGEDMTVEIPEVTGATYAIDGKPVGPGIHVVSAGTVRVSAKADTGYRIDESATSAWDHQFTTHAVIVLSPTADTSARTITVPSLAGVQYRIDGEVVAAGTHEFTTRVVVTAVAENRSWELFGAKKWLFDLRAAVTPAAPTLDADTSTITVPATEGVAYRVNGTLLGAGSHPVALPAKVVAEPASDTVRIADGVDSTWAWSTPTTPPAAATPPDDTAAVPGAEPVKTPAKAKVTQVKAKKPKWVKRKGTLTFTRTEGLVVKVRITAKGKKAKVRTITFKGSKAVLKVKKGQTVRVTVTAKTGFRTIGRTAWTFKR</sequence>
<dbReference type="RefSeq" id="WP_256765896.1">
    <property type="nucleotide sequence ID" value="NZ_CP101990.1"/>
</dbReference>
<dbReference type="Proteomes" id="UP001315860">
    <property type="component" value="Chromosome"/>
</dbReference>